<comment type="caution">
    <text evidence="3">The sequence shown here is derived from an EMBL/GenBank/DDBJ whole genome shotgun (WGS) entry which is preliminary data.</text>
</comment>
<protein>
    <recommendedName>
        <fullName evidence="2">AIG1-type G domain-containing protein</fullName>
    </recommendedName>
</protein>
<reference evidence="3 4" key="1">
    <citation type="journal article" date="2022" name="Nat. Genet.">
        <title>Improved pea reference genome and pan-genome highlight genomic features and evolutionary characteristics.</title>
        <authorList>
            <person name="Yang T."/>
            <person name="Liu R."/>
            <person name="Luo Y."/>
            <person name="Hu S."/>
            <person name="Wang D."/>
            <person name="Wang C."/>
            <person name="Pandey M.K."/>
            <person name="Ge S."/>
            <person name="Xu Q."/>
            <person name="Li N."/>
            <person name="Li G."/>
            <person name="Huang Y."/>
            <person name="Saxena R.K."/>
            <person name="Ji Y."/>
            <person name="Li M."/>
            <person name="Yan X."/>
            <person name="He Y."/>
            <person name="Liu Y."/>
            <person name="Wang X."/>
            <person name="Xiang C."/>
            <person name="Varshney R.K."/>
            <person name="Ding H."/>
            <person name="Gao S."/>
            <person name="Zong X."/>
        </authorList>
    </citation>
    <scope>NUCLEOTIDE SEQUENCE [LARGE SCALE GENOMIC DNA]</scope>
    <source>
        <strain evidence="3 4">cv. Zhongwan 6</strain>
    </source>
</reference>
<dbReference type="InterPro" id="IPR027417">
    <property type="entry name" value="P-loop_NTPase"/>
</dbReference>
<dbReference type="Proteomes" id="UP001058974">
    <property type="component" value="Chromosome 1"/>
</dbReference>
<dbReference type="AlphaFoldDB" id="A0A9D5BN43"/>
<evidence type="ECO:0000313" key="4">
    <source>
        <dbReference type="Proteomes" id="UP001058974"/>
    </source>
</evidence>
<gene>
    <name evidence="3" type="ORF">KIW84_014598</name>
</gene>
<sequence>MDKPEDDHVLLVTKPKQERLTIETVGMVDGVCIRVFDPPGLKSSGVEQCYNKNVLSRILKLTKRKRIDMVLYVDRLDTQTKSLNDLPLLKSICDAFGPLIWRDTVITLTHAATAPPEGPLCEPLSYVVFVTQRSRAIQQAVGQAIRDERIMNPSVMDPVALVENHPSC</sequence>
<dbReference type="Pfam" id="PF04548">
    <property type="entry name" value="AIG1"/>
    <property type="match status" value="1"/>
</dbReference>
<keyword evidence="4" id="KW-1185">Reference proteome</keyword>
<evidence type="ECO:0000313" key="3">
    <source>
        <dbReference type="EMBL" id="KAI5446819.1"/>
    </source>
</evidence>
<dbReference type="Gene3D" id="3.40.50.300">
    <property type="entry name" value="P-loop containing nucleotide triphosphate hydrolases"/>
    <property type="match status" value="1"/>
</dbReference>
<dbReference type="InterPro" id="IPR006703">
    <property type="entry name" value="G_AIG1"/>
</dbReference>
<dbReference type="Gramene" id="Psat01G0459800-T1">
    <property type="protein sequence ID" value="KAI5446819.1"/>
    <property type="gene ID" value="KIW84_014598"/>
</dbReference>
<dbReference type="GO" id="GO:0005525">
    <property type="term" value="F:GTP binding"/>
    <property type="evidence" value="ECO:0007669"/>
    <property type="project" value="InterPro"/>
</dbReference>
<proteinExistence type="predicted"/>
<feature type="domain" description="AIG1-type G" evidence="2">
    <location>
        <begin position="26"/>
        <end position="118"/>
    </location>
</feature>
<evidence type="ECO:0000256" key="1">
    <source>
        <dbReference type="ARBA" id="ARBA00022741"/>
    </source>
</evidence>
<accession>A0A9D5BN43</accession>
<name>A0A9D5BN43_PEA</name>
<organism evidence="3 4">
    <name type="scientific">Pisum sativum</name>
    <name type="common">Garden pea</name>
    <name type="synonym">Lathyrus oleraceus</name>
    <dbReference type="NCBI Taxonomy" id="3888"/>
    <lineage>
        <taxon>Eukaryota</taxon>
        <taxon>Viridiplantae</taxon>
        <taxon>Streptophyta</taxon>
        <taxon>Embryophyta</taxon>
        <taxon>Tracheophyta</taxon>
        <taxon>Spermatophyta</taxon>
        <taxon>Magnoliopsida</taxon>
        <taxon>eudicotyledons</taxon>
        <taxon>Gunneridae</taxon>
        <taxon>Pentapetalae</taxon>
        <taxon>rosids</taxon>
        <taxon>fabids</taxon>
        <taxon>Fabales</taxon>
        <taxon>Fabaceae</taxon>
        <taxon>Papilionoideae</taxon>
        <taxon>50 kb inversion clade</taxon>
        <taxon>NPAAA clade</taxon>
        <taxon>Hologalegina</taxon>
        <taxon>IRL clade</taxon>
        <taxon>Fabeae</taxon>
        <taxon>Lathyrus</taxon>
    </lineage>
</organism>
<keyword evidence="1" id="KW-0547">Nucleotide-binding</keyword>
<evidence type="ECO:0000259" key="2">
    <source>
        <dbReference type="Pfam" id="PF04548"/>
    </source>
</evidence>
<dbReference type="EMBL" id="JAMSHJ010000001">
    <property type="protein sequence ID" value="KAI5446819.1"/>
    <property type="molecule type" value="Genomic_DNA"/>
</dbReference>